<dbReference type="InterPro" id="IPR036388">
    <property type="entry name" value="WH-like_DNA-bd_sf"/>
</dbReference>
<proteinExistence type="predicted"/>
<evidence type="ECO:0000313" key="2">
    <source>
        <dbReference type="Proteomes" id="UP000266889"/>
    </source>
</evidence>
<name>A0A3N9WUD3_9ACTN</name>
<comment type="caution">
    <text evidence="1">The sequence shown here is derived from an EMBL/GenBank/DDBJ whole genome shotgun (WGS) entry which is preliminary data.</text>
</comment>
<evidence type="ECO:0008006" key="3">
    <source>
        <dbReference type="Google" id="ProtNLM"/>
    </source>
</evidence>
<dbReference type="AlphaFoldDB" id="A0A3N9WUD3"/>
<accession>A0A3N9WUD3</accession>
<dbReference type="InterPro" id="IPR036390">
    <property type="entry name" value="WH_DNA-bd_sf"/>
</dbReference>
<protein>
    <recommendedName>
        <fullName evidence="3">MarR family transcriptional regulator</fullName>
    </recommendedName>
</protein>
<dbReference type="SUPFAM" id="SSF46785">
    <property type="entry name" value="Winged helix' DNA-binding domain"/>
    <property type="match status" value="1"/>
</dbReference>
<organism evidence="1 2">
    <name type="scientific">Micromonospora arida</name>
    <dbReference type="NCBI Taxonomy" id="2203715"/>
    <lineage>
        <taxon>Bacteria</taxon>
        <taxon>Bacillati</taxon>
        <taxon>Actinomycetota</taxon>
        <taxon>Actinomycetes</taxon>
        <taxon>Micromonosporales</taxon>
        <taxon>Micromonosporaceae</taxon>
        <taxon>Micromonospora</taxon>
    </lineage>
</organism>
<reference evidence="1 2" key="1">
    <citation type="submission" date="2018-05" db="EMBL/GenBank/DDBJ databases">
        <title>Micromonospora from Atacama Desert.</title>
        <authorList>
            <person name="Carro L."/>
            <person name="Goodfellow M."/>
            <person name="Klenk H.-P."/>
        </authorList>
    </citation>
    <scope>NUCLEOTIDE SEQUENCE [LARGE SCALE GENOMIC DNA]</scope>
    <source>
        <strain evidence="1 2">LB32</strain>
    </source>
</reference>
<dbReference type="Gene3D" id="1.10.10.10">
    <property type="entry name" value="Winged helix-like DNA-binding domain superfamily/Winged helix DNA-binding domain"/>
    <property type="match status" value="1"/>
</dbReference>
<evidence type="ECO:0000313" key="1">
    <source>
        <dbReference type="EMBL" id="RQX04478.1"/>
    </source>
</evidence>
<dbReference type="Proteomes" id="UP000266889">
    <property type="component" value="Unassembled WGS sequence"/>
</dbReference>
<gene>
    <name evidence="1" type="ORF">DLJ58_27470</name>
</gene>
<keyword evidence="2" id="KW-1185">Reference proteome</keyword>
<dbReference type="RefSeq" id="WP_104114867.1">
    <property type="nucleotide sequence ID" value="NZ_QGSY01000275.1"/>
</dbReference>
<sequence>MKALSANVLTVASVPRQRIYDALLAEPGRDWTVSQLAALLHDVSVEAVRTTVHLLLGDHLMEIVPRTRALTVRLTGEGRATVAEIRSRWASTQTPPGEGGS</sequence>
<dbReference type="EMBL" id="QGSY01000275">
    <property type="protein sequence ID" value="RQX04478.1"/>
    <property type="molecule type" value="Genomic_DNA"/>
</dbReference>
<dbReference type="OrthoDB" id="9801123at2"/>